<dbReference type="SMART" id="SM00388">
    <property type="entry name" value="HisKA"/>
    <property type="match status" value="1"/>
</dbReference>
<dbReference type="CDD" id="cd06225">
    <property type="entry name" value="HAMP"/>
    <property type="match status" value="1"/>
</dbReference>
<comment type="catalytic activity">
    <reaction evidence="1">
        <text>ATP + protein L-histidine = ADP + protein N-phospho-L-histidine.</text>
        <dbReference type="EC" id="2.7.13.3"/>
    </reaction>
</comment>
<proteinExistence type="predicted"/>
<evidence type="ECO:0000313" key="12">
    <source>
        <dbReference type="EMBL" id="QIM54290.1"/>
    </source>
</evidence>
<reference evidence="12 13" key="1">
    <citation type="submission" date="2020-03" db="EMBL/GenBank/DDBJ databases">
        <title>Hydrogenophaga sp. nov. isolated from cyanobacterial mat.</title>
        <authorList>
            <person name="Thorat V."/>
            <person name="Kirdat K."/>
            <person name="Tiwarekar B."/>
            <person name="Costa E.D."/>
            <person name="Yadav A."/>
        </authorList>
    </citation>
    <scope>NUCLEOTIDE SEQUENCE [LARGE SCALE GENOMIC DNA]</scope>
    <source>
        <strain evidence="12 13">BA0156</strain>
    </source>
</reference>
<feature type="transmembrane region" description="Helical" evidence="8">
    <location>
        <begin position="14"/>
        <end position="33"/>
    </location>
</feature>
<name>A0A6G8IMS9_9BURK</name>
<dbReference type="InterPro" id="IPR035965">
    <property type="entry name" value="PAS-like_dom_sf"/>
</dbReference>
<dbReference type="SMART" id="SM00086">
    <property type="entry name" value="PAC"/>
    <property type="match status" value="3"/>
</dbReference>
<evidence type="ECO:0000256" key="6">
    <source>
        <dbReference type="ARBA" id="ARBA00022777"/>
    </source>
</evidence>
<keyword evidence="4" id="KW-0597">Phosphoprotein</keyword>
<evidence type="ECO:0000256" key="1">
    <source>
        <dbReference type="ARBA" id="ARBA00000085"/>
    </source>
</evidence>
<keyword evidence="13" id="KW-1185">Reference proteome</keyword>
<keyword evidence="7" id="KW-0175">Coiled coil</keyword>
<dbReference type="SMART" id="SM00304">
    <property type="entry name" value="HAMP"/>
    <property type="match status" value="1"/>
</dbReference>
<dbReference type="InterPro" id="IPR036890">
    <property type="entry name" value="HATPase_C_sf"/>
</dbReference>
<dbReference type="GO" id="GO:0000155">
    <property type="term" value="F:phosphorelay sensor kinase activity"/>
    <property type="evidence" value="ECO:0007669"/>
    <property type="project" value="InterPro"/>
</dbReference>
<dbReference type="EMBL" id="CP049989">
    <property type="protein sequence ID" value="QIM54290.1"/>
    <property type="molecule type" value="Genomic_DNA"/>
</dbReference>
<dbReference type="PANTHER" id="PTHR43304:SF1">
    <property type="entry name" value="PAC DOMAIN-CONTAINING PROTEIN"/>
    <property type="match status" value="1"/>
</dbReference>
<dbReference type="SMART" id="SM00091">
    <property type="entry name" value="PAS"/>
    <property type="match status" value="3"/>
</dbReference>
<dbReference type="SMART" id="SM00387">
    <property type="entry name" value="HATPase_c"/>
    <property type="match status" value="1"/>
</dbReference>
<dbReference type="PROSITE" id="PS50885">
    <property type="entry name" value="HAMP"/>
    <property type="match status" value="1"/>
</dbReference>
<gene>
    <name evidence="12" type="ORF">G9Q37_20090</name>
</gene>
<dbReference type="PROSITE" id="PS50109">
    <property type="entry name" value="HIS_KIN"/>
    <property type="match status" value="1"/>
</dbReference>
<feature type="domain" description="Histidine kinase" evidence="9">
    <location>
        <begin position="671"/>
        <end position="884"/>
    </location>
</feature>
<dbReference type="PROSITE" id="PS50113">
    <property type="entry name" value="PAC"/>
    <property type="match status" value="2"/>
</dbReference>
<dbReference type="Pfam" id="PF08447">
    <property type="entry name" value="PAS_3"/>
    <property type="match status" value="2"/>
</dbReference>
<dbReference type="AlphaFoldDB" id="A0A6G8IMS9"/>
<dbReference type="InterPro" id="IPR003660">
    <property type="entry name" value="HAMP_dom"/>
</dbReference>
<dbReference type="FunFam" id="3.30.565.10:FF:000006">
    <property type="entry name" value="Sensor histidine kinase WalK"/>
    <property type="match status" value="1"/>
</dbReference>
<evidence type="ECO:0000256" key="5">
    <source>
        <dbReference type="ARBA" id="ARBA00022679"/>
    </source>
</evidence>
<evidence type="ECO:0000259" key="9">
    <source>
        <dbReference type="PROSITE" id="PS50109"/>
    </source>
</evidence>
<dbReference type="Gene3D" id="6.10.340.10">
    <property type="match status" value="1"/>
</dbReference>
<dbReference type="PANTHER" id="PTHR43304">
    <property type="entry name" value="PHYTOCHROME-LIKE PROTEIN CPH1"/>
    <property type="match status" value="1"/>
</dbReference>
<accession>A0A6G8IMS9</accession>
<feature type="transmembrane region" description="Helical" evidence="8">
    <location>
        <begin position="189"/>
        <end position="207"/>
    </location>
</feature>
<evidence type="ECO:0000256" key="2">
    <source>
        <dbReference type="ARBA" id="ARBA00004429"/>
    </source>
</evidence>
<dbReference type="InterPro" id="IPR003594">
    <property type="entry name" value="HATPase_dom"/>
</dbReference>
<keyword evidence="5" id="KW-0808">Transferase</keyword>
<dbReference type="CDD" id="cd00130">
    <property type="entry name" value="PAS"/>
    <property type="match status" value="3"/>
</dbReference>
<dbReference type="GO" id="GO:0005886">
    <property type="term" value="C:plasma membrane"/>
    <property type="evidence" value="ECO:0007669"/>
    <property type="project" value="UniProtKB-SubCell"/>
</dbReference>
<organism evidence="12 13">
    <name type="scientific">Hydrogenophaga crocea</name>
    <dbReference type="NCBI Taxonomy" id="2716225"/>
    <lineage>
        <taxon>Bacteria</taxon>
        <taxon>Pseudomonadati</taxon>
        <taxon>Pseudomonadota</taxon>
        <taxon>Betaproteobacteria</taxon>
        <taxon>Burkholderiales</taxon>
        <taxon>Comamonadaceae</taxon>
        <taxon>Hydrogenophaga</taxon>
    </lineage>
</organism>
<feature type="domain" description="HAMP" evidence="11">
    <location>
        <begin position="208"/>
        <end position="256"/>
    </location>
</feature>
<dbReference type="Pfam" id="PF02518">
    <property type="entry name" value="HATPase_c"/>
    <property type="match status" value="1"/>
</dbReference>
<evidence type="ECO:0000259" key="10">
    <source>
        <dbReference type="PROSITE" id="PS50113"/>
    </source>
</evidence>
<dbReference type="Gene3D" id="1.10.287.130">
    <property type="match status" value="1"/>
</dbReference>
<protein>
    <recommendedName>
        <fullName evidence="3">histidine kinase</fullName>
        <ecNumber evidence="3">2.7.13.3</ecNumber>
    </recommendedName>
</protein>
<feature type="coiled-coil region" evidence="7">
    <location>
        <begin position="237"/>
        <end position="264"/>
    </location>
</feature>
<feature type="coiled-coil region" evidence="7">
    <location>
        <begin position="630"/>
        <end position="664"/>
    </location>
</feature>
<keyword evidence="6" id="KW-0418">Kinase</keyword>
<sequence length="884" mass="99315">MSPRADRWTPPGRWWLPVLFGLFALAATGVNYLSGLRDLGTQVEQAESRRLFERLVMEQTRMRLQNPDTPQPLVQQVIDGLARYQGLAEAMLVRADGMVIAALERKDAGRPFEALLNERPELAHLREFAQGPVSGPTLPVLVQRRAGTDELVGVVPYPTGSRLFTVVDLGVPLAQRHAQLRHEVLRESLLMLVVVAALAVLLHLLWFRRAQRLSATLAAFGEGRLDHRTGLRGQDELGQIGAEADRMAERLQQQQQQLRQLHALVDRSPAVVIEWANRPGWPMTYLSRNVAQWGYAPEELLNGAIDWDDLVHPDDVAQMNAEIAAHWAAGRNEYRQEYRLRRADGGYAWIDDRTSIARRADGDIDSISGILLDITAQKQAQFALREQSEVQRLFYDLPFIGMGISSPGSKQWLQVNDRLCEILGYTREHLINTPWTAFTPQPDLDRNLELLQAMMDGKTDHYMMQKRFVRGDGRLVHTLLDVRAVRAADGSLQRLFATVQDITEALQSSEALREQKALLEQAEGLAGLGSWQYDAGQRLVLWSNQMFRNIGRDPALGPPATLPDYLDCLHPGDRERIADFMRSAGSGGGVMHTEFRRHPDLGPERWFRASLEHHRTPEGGSRYSGTLLDITALKRAQIALQQTNAELERRVAERTEQLSVANRELEAFTYTVSHDLKAPLRGIDGYSQLLEEEYGPTLDDDARGFIVRIRRGVGQMSALINDLLAYSRMERRTLDPQTMNLHATVARVLDEFGADLERSGARVAVNVPEISLMTDREGLAVVLRNLVGNALKFAQPGQPPQVEVGARREGDRHLVWVRDQGVGFDMKYHDRIFGIFQRLQRAEDYPGTGVGLALVAKAMQRMGGRVWAESEPGQGATFFLEFPS</sequence>
<dbReference type="KEGG" id="hcz:G9Q37_20090"/>
<dbReference type="EC" id="2.7.13.3" evidence="3"/>
<dbReference type="InterPro" id="IPR000700">
    <property type="entry name" value="PAS-assoc_C"/>
</dbReference>
<dbReference type="CDD" id="cd00082">
    <property type="entry name" value="HisKA"/>
    <property type="match status" value="1"/>
</dbReference>
<dbReference type="FunFam" id="1.10.287.130:FF:000070">
    <property type="entry name" value="Histidine kinase sensor protein"/>
    <property type="match status" value="1"/>
</dbReference>
<dbReference type="RefSeq" id="WP_166230117.1">
    <property type="nucleotide sequence ID" value="NZ_CP049989.1"/>
</dbReference>
<feature type="domain" description="PAC" evidence="10">
    <location>
        <begin position="334"/>
        <end position="386"/>
    </location>
</feature>
<dbReference type="SUPFAM" id="SSF55874">
    <property type="entry name" value="ATPase domain of HSP90 chaperone/DNA topoisomerase II/histidine kinase"/>
    <property type="match status" value="1"/>
</dbReference>
<evidence type="ECO:0000256" key="8">
    <source>
        <dbReference type="SAM" id="Phobius"/>
    </source>
</evidence>
<dbReference type="Pfam" id="PF13426">
    <property type="entry name" value="PAS_9"/>
    <property type="match status" value="1"/>
</dbReference>
<dbReference type="Gene3D" id="3.30.565.10">
    <property type="entry name" value="Histidine kinase-like ATPase, C-terminal domain"/>
    <property type="match status" value="1"/>
</dbReference>
<evidence type="ECO:0000259" key="11">
    <source>
        <dbReference type="PROSITE" id="PS50885"/>
    </source>
</evidence>
<dbReference type="InterPro" id="IPR000014">
    <property type="entry name" value="PAS"/>
</dbReference>
<dbReference type="SUPFAM" id="SSF47384">
    <property type="entry name" value="Homodimeric domain of signal transducing histidine kinase"/>
    <property type="match status" value="1"/>
</dbReference>
<evidence type="ECO:0000256" key="7">
    <source>
        <dbReference type="SAM" id="Coils"/>
    </source>
</evidence>
<dbReference type="SUPFAM" id="SSF55785">
    <property type="entry name" value="PYP-like sensor domain (PAS domain)"/>
    <property type="match status" value="3"/>
</dbReference>
<dbReference type="InterPro" id="IPR001610">
    <property type="entry name" value="PAC"/>
</dbReference>
<dbReference type="InterPro" id="IPR052162">
    <property type="entry name" value="Sensor_kinase/Photoreceptor"/>
</dbReference>
<dbReference type="InterPro" id="IPR004358">
    <property type="entry name" value="Sig_transdc_His_kin-like_C"/>
</dbReference>
<dbReference type="Proteomes" id="UP000503162">
    <property type="component" value="Chromosome"/>
</dbReference>
<dbReference type="InterPro" id="IPR013655">
    <property type="entry name" value="PAS_fold_3"/>
</dbReference>
<feature type="domain" description="PAC" evidence="10">
    <location>
        <begin position="462"/>
        <end position="514"/>
    </location>
</feature>
<evidence type="ECO:0000256" key="3">
    <source>
        <dbReference type="ARBA" id="ARBA00012438"/>
    </source>
</evidence>
<dbReference type="InterPro" id="IPR036097">
    <property type="entry name" value="HisK_dim/P_sf"/>
</dbReference>
<keyword evidence="8" id="KW-1133">Transmembrane helix</keyword>
<comment type="subcellular location">
    <subcellularLocation>
        <location evidence="2">Cell inner membrane</location>
        <topology evidence="2">Multi-pass membrane protein</topology>
    </subcellularLocation>
</comment>
<dbReference type="PRINTS" id="PR00344">
    <property type="entry name" value="BCTRLSENSOR"/>
</dbReference>
<evidence type="ECO:0000313" key="13">
    <source>
        <dbReference type="Proteomes" id="UP000503162"/>
    </source>
</evidence>
<dbReference type="Pfam" id="PF00512">
    <property type="entry name" value="HisKA"/>
    <property type="match status" value="1"/>
</dbReference>
<dbReference type="NCBIfam" id="TIGR00229">
    <property type="entry name" value="sensory_box"/>
    <property type="match status" value="2"/>
</dbReference>
<dbReference type="Gene3D" id="3.30.450.20">
    <property type="entry name" value="PAS domain"/>
    <property type="match status" value="3"/>
</dbReference>
<dbReference type="InterPro" id="IPR005467">
    <property type="entry name" value="His_kinase_dom"/>
</dbReference>
<evidence type="ECO:0000256" key="4">
    <source>
        <dbReference type="ARBA" id="ARBA00022553"/>
    </source>
</evidence>
<keyword evidence="8" id="KW-0812">Transmembrane</keyword>
<dbReference type="InterPro" id="IPR003661">
    <property type="entry name" value="HisK_dim/P_dom"/>
</dbReference>
<keyword evidence="8" id="KW-0472">Membrane</keyword>